<reference evidence="3" key="1">
    <citation type="submission" date="2023-07" db="EMBL/GenBank/DDBJ databases">
        <authorList>
            <consortium name="AG Swart"/>
            <person name="Singh M."/>
            <person name="Singh A."/>
            <person name="Seah K."/>
            <person name="Emmerich C."/>
        </authorList>
    </citation>
    <scope>NUCLEOTIDE SEQUENCE</scope>
    <source>
        <strain evidence="3">DP1</strain>
    </source>
</reference>
<dbReference type="AlphaFoldDB" id="A0AAD1X7S4"/>
<evidence type="ECO:0000313" key="3">
    <source>
        <dbReference type="EMBL" id="CAI2364004.1"/>
    </source>
</evidence>
<sequence length="541" mass="63477">MASLFFILNTLILFGLSRSLFVEYEYTKDKYDEALDIHALDDELVLMDFKFDYNIGYKTQKDIELDAMNQYQIQNFPLELIRLLQHSKFERIEFRNTQGRWDENICPKLLHGSEEGQYSCRIEGVETFQPGFSFLFDFGDKLDSPESNFEDQKSANFYINELSEIFGVDRNRSVNNIHKFSYTDDPLSRSQFYYYGNLKEELCDDNLVHMFKYLNSSCGDTGIHTFFNSTLFQHSQYKSVSFKMIHNKDEKSFDVKFRVNFIVTRRFLLGIKSQLKEITQRSTEIQSLIHSRYKDENFYSCLNGDSSKITLHQGHESKTLLKADIGIDYNLKLLLGWIDYSSITISKVGTDDLVSKKYLNDIYFDREMSFVHHITNRSNKTYEISTFEFFPHYLKMYTKDIQIEIHQSDGTKRDHRYYQISFEKASIGLWFRFSNITLAPEERMVMTLKIQKKMISAESMPADISLDANVPPLPMLYRDISEVRKDKQAIKTTFSQSWMVVIMEPDASMVFNLNAMFFGVLGASIHWLFTTTIDIKDLIGI</sequence>
<keyword evidence="4" id="KW-1185">Reference proteome</keyword>
<name>A0AAD1X7S4_EUPCR</name>
<feature type="transmembrane region" description="Helical" evidence="1">
    <location>
        <begin position="509"/>
        <end position="529"/>
    </location>
</feature>
<keyword evidence="1" id="KW-1133">Transmembrane helix</keyword>
<dbReference type="Pfam" id="PF04113">
    <property type="entry name" value="Gpi16"/>
    <property type="match status" value="2"/>
</dbReference>
<dbReference type="GO" id="GO:0042765">
    <property type="term" value="C:GPI-anchor transamidase complex"/>
    <property type="evidence" value="ECO:0007669"/>
    <property type="project" value="InterPro"/>
</dbReference>
<dbReference type="PANTHER" id="PTHR12959:SF11">
    <property type="entry name" value="GPI TRANSAMIDASE COMPONENT PIG-T"/>
    <property type="match status" value="1"/>
</dbReference>
<organism evidence="3 4">
    <name type="scientific">Euplotes crassus</name>
    <dbReference type="NCBI Taxonomy" id="5936"/>
    <lineage>
        <taxon>Eukaryota</taxon>
        <taxon>Sar</taxon>
        <taxon>Alveolata</taxon>
        <taxon>Ciliophora</taxon>
        <taxon>Intramacronucleata</taxon>
        <taxon>Spirotrichea</taxon>
        <taxon>Hypotrichia</taxon>
        <taxon>Euplotida</taxon>
        <taxon>Euplotidae</taxon>
        <taxon>Moneuplotes</taxon>
    </lineage>
</organism>
<dbReference type="GO" id="GO:0016255">
    <property type="term" value="P:attachment of GPI anchor to protein"/>
    <property type="evidence" value="ECO:0007669"/>
    <property type="project" value="InterPro"/>
</dbReference>
<dbReference type="EMBL" id="CAMPGE010005156">
    <property type="protein sequence ID" value="CAI2364004.1"/>
    <property type="molecule type" value="Genomic_DNA"/>
</dbReference>
<keyword evidence="2" id="KW-0732">Signal</keyword>
<keyword evidence="1" id="KW-0472">Membrane</keyword>
<dbReference type="InterPro" id="IPR007245">
    <property type="entry name" value="PIG-T"/>
</dbReference>
<gene>
    <name evidence="3" type="ORF">ECRASSUSDP1_LOCUS5344</name>
</gene>
<evidence type="ECO:0000256" key="1">
    <source>
        <dbReference type="SAM" id="Phobius"/>
    </source>
</evidence>
<dbReference type="PANTHER" id="PTHR12959">
    <property type="entry name" value="GPI TRANSAMIDASE COMPONENT PIG-T-RELATED"/>
    <property type="match status" value="1"/>
</dbReference>
<protein>
    <submittedName>
        <fullName evidence="3">Uncharacterized protein</fullName>
    </submittedName>
</protein>
<dbReference type="Proteomes" id="UP001295684">
    <property type="component" value="Unassembled WGS sequence"/>
</dbReference>
<comment type="caution">
    <text evidence="3">The sequence shown here is derived from an EMBL/GenBank/DDBJ whole genome shotgun (WGS) entry which is preliminary data.</text>
</comment>
<feature type="signal peptide" evidence="2">
    <location>
        <begin position="1"/>
        <end position="19"/>
    </location>
</feature>
<evidence type="ECO:0000256" key="2">
    <source>
        <dbReference type="SAM" id="SignalP"/>
    </source>
</evidence>
<proteinExistence type="predicted"/>
<evidence type="ECO:0000313" key="4">
    <source>
        <dbReference type="Proteomes" id="UP001295684"/>
    </source>
</evidence>
<keyword evidence="1" id="KW-0812">Transmembrane</keyword>
<feature type="chain" id="PRO_5041935991" evidence="2">
    <location>
        <begin position="20"/>
        <end position="541"/>
    </location>
</feature>
<accession>A0AAD1X7S4</accession>